<reference evidence="2 3" key="1">
    <citation type="submission" date="2015-06" db="EMBL/GenBank/DDBJ databases">
        <title>Investigation of pathophysiology for high-risk pregnancy and development of treatment modality based on it.</title>
        <authorList>
            <person name="Kim B.-C."/>
            <person name="Lim S."/>
        </authorList>
    </citation>
    <scope>NUCLEOTIDE SEQUENCE [LARGE SCALE GENOMIC DNA]</scope>
    <source>
        <strain evidence="2 3">AD1-86</strain>
    </source>
</reference>
<dbReference type="PROSITE" id="PS50995">
    <property type="entry name" value="HTH_MARR_2"/>
    <property type="match status" value="1"/>
</dbReference>
<dbReference type="PANTHER" id="PTHR39515">
    <property type="entry name" value="CONSERVED PROTEIN"/>
    <property type="match status" value="1"/>
</dbReference>
<dbReference type="InterPro" id="IPR052526">
    <property type="entry name" value="HTH-type_Bedaq_tolerance"/>
</dbReference>
<dbReference type="GO" id="GO:0003700">
    <property type="term" value="F:DNA-binding transcription factor activity"/>
    <property type="evidence" value="ECO:0007669"/>
    <property type="project" value="InterPro"/>
</dbReference>
<dbReference type="InterPro" id="IPR036390">
    <property type="entry name" value="WH_DNA-bd_sf"/>
</dbReference>
<dbReference type="Proteomes" id="UP000092596">
    <property type="component" value="Chromosome"/>
</dbReference>
<organism evidence="2 3">
    <name type="scientific">Dermabacter vaginalis</name>
    <dbReference type="NCBI Taxonomy" id="1630135"/>
    <lineage>
        <taxon>Bacteria</taxon>
        <taxon>Bacillati</taxon>
        <taxon>Actinomycetota</taxon>
        <taxon>Actinomycetes</taxon>
        <taxon>Micrococcales</taxon>
        <taxon>Dermabacteraceae</taxon>
        <taxon>Dermabacter</taxon>
    </lineage>
</organism>
<dbReference type="InterPro" id="IPR000835">
    <property type="entry name" value="HTH_MarR-typ"/>
</dbReference>
<dbReference type="Gene3D" id="1.10.10.10">
    <property type="entry name" value="Winged helix-like DNA-binding domain superfamily/Winged helix DNA-binding domain"/>
    <property type="match status" value="1"/>
</dbReference>
<dbReference type="PANTHER" id="PTHR39515:SF2">
    <property type="entry name" value="HTH-TYPE TRANSCRIPTIONAL REGULATOR RV0880"/>
    <property type="match status" value="1"/>
</dbReference>
<dbReference type="Pfam" id="PF01047">
    <property type="entry name" value="MarR"/>
    <property type="match status" value="1"/>
</dbReference>
<evidence type="ECO:0000313" key="3">
    <source>
        <dbReference type="Proteomes" id="UP000092596"/>
    </source>
</evidence>
<protein>
    <recommendedName>
        <fullName evidence="1">HTH marR-type domain-containing protein</fullName>
    </recommendedName>
</protein>
<evidence type="ECO:0000259" key="1">
    <source>
        <dbReference type="PROSITE" id="PS50995"/>
    </source>
</evidence>
<dbReference type="SUPFAM" id="SSF46785">
    <property type="entry name" value="Winged helix' DNA-binding domain"/>
    <property type="match status" value="1"/>
</dbReference>
<dbReference type="RefSeq" id="WP_065248253.1">
    <property type="nucleotide sequence ID" value="NZ_CP012117.1"/>
</dbReference>
<gene>
    <name evidence="2" type="ORF">DAD186_16800</name>
</gene>
<dbReference type="SMART" id="SM00347">
    <property type="entry name" value="HTH_MARR"/>
    <property type="match status" value="1"/>
</dbReference>
<dbReference type="KEGG" id="dva:DAD186_16800"/>
<accession>A0A1B0ZJX5</accession>
<feature type="domain" description="HTH marR-type" evidence="1">
    <location>
        <begin position="19"/>
        <end position="153"/>
    </location>
</feature>
<dbReference type="EMBL" id="CP012117">
    <property type="protein sequence ID" value="ANP28230.1"/>
    <property type="molecule type" value="Genomic_DNA"/>
</dbReference>
<dbReference type="AlphaFoldDB" id="A0A1B0ZJX5"/>
<dbReference type="STRING" id="1630135.DAD186_16800"/>
<dbReference type="InterPro" id="IPR036388">
    <property type="entry name" value="WH-like_DNA-bd_sf"/>
</dbReference>
<name>A0A1B0ZJX5_9MICO</name>
<proteinExistence type="predicted"/>
<sequence length="160" mass="16853">MQKGDFDGREAGASSDDSLDELANTLVANGLRFGRAAGRSAGGNRSLISVRVLANLRHGGPLRVGELAARESVSQPTMTGIVNRLAADDLVERRSDASDARASVIALSNAGLAELERSRAASAESIRPALATLEAEDLRTLERAAVLLGDLAEILARRHR</sequence>
<evidence type="ECO:0000313" key="2">
    <source>
        <dbReference type="EMBL" id="ANP28230.1"/>
    </source>
</evidence>